<comment type="caution">
    <text evidence="1">The sequence shown here is derived from an EMBL/GenBank/DDBJ whole genome shotgun (WGS) entry which is preliminary data.</text>
</comment>
<evidence type="ECO:0000313" key="1">
    <source>
        <dbReference type="EMBL" id="MPN00856.1"/>
    </source>
</evidence>
<dbReference type="EMBL" id="VSSQ01046883">
    <property type="protein sequence ID" value="MPN00856.1"/>
    <property type="molecule type" value="Genomic_DNA"/>
</dbReference>
<dbReference type="Gene3D" id="2.60.40.4070">
    <property type="match status" value="1"/>
</dbReference>
<accession>A0A645EHC8</accession>
<sequence>MQFNPTYNYQALNQILFGGKHFLYIFGHNGDGANDCPAYDQGQWMHAKLVEGTNTAMRYILTSAMWCSIPLSVYGEDWLSNEARIRLRVSKPYAVNYSTHGSTTAQNKNYPLYSFNTGDLATKTNDLEAAKSALDLINVVPNPYYASSGYEESQLDNKVKITNLPTKCVISIYTVDGTLIRKFTRDDPTSTYIDWDLKNSANIPISGGLYLIHVNAPDIGERTIKWFGSLRPIDLNSF</sequence>
<organism evidence="1">
    <name type="scientific">bioreactor metagenome</name>
    <dbReference type="NCBI Taxonomy" id="1076179"/>
    <lineage>
        <taxon>unclassified sequences</taxon>
        <taxon>metagenomes</taxon>
        <taxon>ecological metagenomes</taxon>
    </lineage>
</organism>
<name>A0A645EHC8_9ZZZZ</name>
<proteinExistence type="predicted"/>
<dbReference type="AlphaFoldDB" id="A0A645EHC8"/>
<protein>
    <recommendedName>
        <fullName evidence="2">T9SS type A sorting domain-containing protein</fullName>
    </recommendedName>
</protein>
<gene>
    <name evidence="1" type="ORF">SDC9_148054</name>
</gene>
<evidence type="ECO:0008006" key="2">
    <source>
        <dbReference type="Google" id="ProtNLM"/>
    </source>
</evidence>
<reference evidence="1" key="1">
    <citation type="submission" date="2019-08" db="EMBL/GenBank/DDBJ databases">
        <authorList>
            <person name="Kucharzyk K."/>
            <person name="Murdoch R.W."/>
            <person name="Higgins S."/>
            <person name="Loffler F."/>
        </authorList>
    </citation>
    <scope>NUCLEOTIDE SEQUENCE</scope>
</reference>